<accession>A0A5J5AG62</accession>
<evidence type="ECO:0000313" key="1">
    <source>
        <dbReference type="EMBL" id="KAA8530035.1"/>
    </source>
</evidence>
<reference evidence="1 2" key="1">
    <citation type="submission" date="2019-09" db="EMBL/GenBank/DDBJ databases">
        <title>A chromosome-level genome assembly of the Chinese tupelo Nyssa sinensis.</title>
        <authorList>
            <person name="Yang X."/>
            <person name="Kang M."/>
            <person name="Yang Y."/>
            <person name="Xiong H."/>
            <person name="Wang M."/>
            <person name="Zhang Z."/>
            <person name="Wang Z."/>
            <person name="Wu H."/>
            <person name="Ma T."/>
            <person name="Liu J."/>
            <person name="Xi Z."/>
        </authorList>
    </citation>
    <scope>NUCLEOTIDE SEQUENCE [LARGE SCALE GENOMIC DNA]</scope>
    <source>
        <strain evidence="1">J267</strain>
        <tissue evidence="1">Leaf</tissue>
    </source>
</reference>
<evidence type="ECO:0000313" key="2">
    <source>
        <dbReference type="Proteomes" id="UP000325577"/>
    </source>
</evidence>
<name>A0A5J5AG62_9ASTE</name>
<protein>
    <submittedName>
        <fullName evidence="1">Uncharacterized protein</fullName>
    </submittedName>
</protein>
<keyword evidence="2" id="KW-1185">Reference proteome</keyword>
<gene>
    <name evidence="1" type="ORF">F0562_034569</name>
</gene>
<organism evidence="1 2">
    <name type="scientific">Nyssa sinensis</name>
    <dbReference type="NCBI Taxonomy" id="561372"/>
    <lineage>
        <taxon>Eukaryota</taxon>
        <taxon>Viridiplantae</taxon>
        <taxon>Streptophyta</taxon>
        <taxon>Embryophyta</taxon>
        <taxon>Tracheophyta</taxon>
        <taxon>Spermatophyta</taxon>
        <taxon>Magnoliopsida</taxon>
        <taxon>eudicotyledons</taxon>
        <taxon>Gunneridae</taxon>
        <taxon>Pentapetalae</taxon>
        <taxon>asterids</taxon>
        <taxon>Cornales</taxon>
        <taxon>Nyssaceae</taxon>
        <taxon>Nyssa</taxon>
    </lineage>
</organism>
<sequence length="82" mass="9215">MKLNETLATAWYPRRFFTVEIHDHIFREFVLVLNNESGKITIVLDLSSVRQLRERVPSTLAAASSFSSSRLLLGILGGTSHV</sequence>
<dbReference type="Proteomes" id="UP000325577">
    <property type="component" value="Linkage Group LG20"/>
</dbReference>
<dbReference type="EMBL" id="CM018044">
    <property type="protein sequence ID" value="KAA8530035.1"/>
    <property type="molecule type" value="Genomic_DNA"/>
</dbReference>
<dbReference type="AlphaFoldDB" id="A0A5J5AG62"/>
<proteinExistence type="predicted"/>